<keyword evidence="3" id="KW-0802">TPR repeat</keyword>
<protein>
    <recommendedName>
        <fullName evidence="7">TPR-like protein</fullName>
    </recommendedName>
</protein>
<dbReference type="InterPro" id="IPR051722">
    <property type="entry name" value="Endocytosis_PI4K-reg_protein"/>
</dbReference>
<dbReference type="OrthoDB" id="29013at2759"/>
<feature type="compositionally biased region" description="Low complexity" evidence="4">
    <location>
        <begin position="860"/>
        <end position="874"/>
    </location>
</feature>
<comment type="function">
    <text evidence="1">Involved in endocytosis.</text>
</comment>
<dbReference type="AlphaFoldDB" id="A0A2H3IXS0"/>
<dbReference type="Proteomes" id="UP000218811">
    <property type="component" value="Unassembled WGS sequence"/>
</dbReference>
<name>A0A2H3IXS0_WOLCO</name>
<evidence type="ECO:0000313" key="5">
    <source>
        <dbReference type="EMBL" id="PCH34790.1"/>
    </source>
</evidence>
<feature type="compositionally biased region" description="Pro residues" evidence="4">
    <location>
        <begin position="982"/>
        <end position="991"/>
    </location>
</feature>
<dbReference type="PANTHER" id="PTHR23083">
    <property type="entry name" value="TETRATRICOPEPTIDE REPEAT PROTEIN, TPR"/>
    <property type="match status" value="1"/>
</dbReference>
<reference evidence="5 6" key="1">
    <citation type="journal article" date="2012" name="Science">
        <title>The Paleozoic origin of enzymatic lignin decomposition reconstructed from 31 fungal genomes.</title>
        <authorList>
            <person name="Floudas D."/>
            <person name="Binder M."/>
            <person name="Riley R."/>
            <person name="Barry K."/>
            <person name="Blanchette R.A."/>
            <person name="Henrissat B."/>
            <person name="Martinez A.T."/>
            <person name="Otillar R."/>
            <person name="Spatafora J.W."/>
            <person name="Yadav J.S."/>
            <person name="Aerts A."/>
            <person name="Benoit I."/>
            <person name="Boyd A."/>
            <person name="Carlson A."/>
            <person name="Copeland A."/>
            <person name="Coutinho P.M."/>
            <person name="de Vries R.P."/>
            <person name="Ferreira P."/>
            <person name="Findley K."/>
            <person name="Foster B."/>
            <person name="Gaskell J."/>
            <person name="Glotzer D."/>
            <person name="Gorecki P."/>
            <person name="Heitman J."/>
            <person name="Hesse C."/>
            <person name="Hori C."/>
            <person name="Igarashi K."/>
            <person name="Jurgens J.A."/>
            <person name="Kallen N."/>
            <person name="Kersten P."/>
            <person name="Kohler A."/>
            <person name="Kuees U."/>
            <person name="Kumar T.K.A."/>
            <person name="Kuo A."/>
            <person name="LaButti K."/>
            <person name="Larrondo L.F."/>
            <person name="Lindquist E."/>
            <person name="Ling A."/>
            <person name="Lombard V."/>
            <person name="Lucas S."/>
            <person name="Lundell T."/>
            <person name="Martin R."/>
            <person name="McLaughlin D.J."/>
            <person name="Morgenstern I."/>
            <person name="Morin E."/>
            <person name="Murat C."/>
            <person name="Nagy L.G."/>
            <person name="Nolan M."/>
            <person name="Ohm R.A."/>
            <person name="Patyshakuliyeva A."/>
            <person name="Rokas A."/>
            <person name="Ruiz-Duenas F.J."/>
            <person name="Sabat G."/>
            <person name="Salamov A."/>
            <person name="Samejima M."/>
            <person name="Schmutz J."/>
            <person name="Slot J.C."/>
            <person name="St John F."/>
            <person name="Stenlid J."/>
            <person name="Sun H."/>
            <person name="Sun S."/>
            <person name="Syed K."/>
            <person name="Tsang A."/>
            <person name="Wiebenga A."/>
            <person name="Young D."/>
            <person name="Pisabarro A."/>
            <person name="Eastwood D.C."/>
            <person name="Martin F."/>
            <person name="Cullen D."/>
            <person name="Grigoriev I.V."/>
            <person name="Hibbett D.S."/>
        </authorList>
    </citation>
    <scope>NUCLEOTIDE SEQUENCE [LARGE SCALE GENOMIC DNA]</scope>
    <source>
        <strain evidence="5 6">MD-104</strain>
    </source>
</reference>
<dbReference type="Gene3D" id="1.25.40.10">
    <property type="entry name" value="Tetratricopeptide repeat domain"/>
    <property type="match status" value="2"/>
</dbReference>
<dbReference type="InterPro" id="IPR019734">
    <property type="entry name" value="TPR_rpt"/>
</dbReference>
<feature type="region of interest" description="Disordered" evidence="4">
    <location>
        <begin position="972"/>
        <end position="1009"/>
    </location>
</feature>
<feature type="region of interest" description="Disordered" evidence="4">
    <location>
        <begin position="674"/>
        <end position="723"/>
    </location>
</feature>
<evidence type="ECO:0008006" key="7">
    <source>
        <dbReference type="Google" id="ProtNLM"/>
    </source>
</evidence>
<feature type="compositionally biased region" description="Basic and acidic residues" evidence="4">
    <location>
        <begin position="877"/>
        <end position="902"/>
    </location>
</feature>
<feature type="region of interest" description="Disordered" evidence="4">
    <location>
        <begin position="815"/>
        <end position="839"/>
    </location>
</feature>
<organism evidence="5 6">
    <name type="scientific">Wolfiporia cocos (strain MD-104)</name>
    <name type="common">Brown rot fungus</name>
    <dbReference type="NCBI Taxonomy" id="742152"/>
    <lineage>
        <taxon>Eukaryota</taxon>
        <taxon>Fungi</taxon>
        <taxon>Dikarya</taxon>
        <taxon>Basidiomycota</taxon>
        <taxon>Agaricomycotina</taxon>
        <taxon>Agaricomycetes</taxon>
        <taxon>Polyporales</taxon>
        <taxon>Phaeolaceae</taxon>
        <taxon>Wolfiporia</taxon>
    </lineage>
</organism>
<feature type="repeat" description="TPR" evidence="3">
    <location>
        <begin position="1050"/>
        <end position="1083"/>
    </location>
</feature>
<dbReference type="SUPFAM" id="SSF48452">
    <property type="entry name" value="TPR-like"/>
    <property type="match status" value="2"/>
</dbReference>
<feature type="region of interest" description="Disordered" evidence="4">
    <location>
        <begin position="858"/>
        <end position="902"/>
    </location>
</feature>
<comment type="similarity">
    <text evidence="2">Belongs to the YPP1 family.</text>
</comment>
<dbReference type="PROSITE" id="PS50005">
    <property type="entry name" value="TPR"/>
    <property type="match status" value="1"/>
</dbReference>
<evidence type="ECO:0000256" key="1">
    <source>
        <dbReference type="ARBA" id="ARBA00002550"/>
    </source>
</evidence>
<proteinExistence type="inferred from homology"/>
<evidence type="ECO:0000256" key="2">
    <source>
        <dbReference type="ARBA" id="ARBA00038251"/>
    </source>
</evidence>
<keyword evidence="6" id="KW-1185">Reference proteome</keyword>
<dbReference type="SMART" id="SM00028">
    <property type="entry name" value="TPR"/>
    <property type="match status" value="4"/>
</dbReference>
<sequence length="1180" mass="128838">MANAKDKHYWKQLRETLTAGRWDHSFPAKTPNGAPLSWSELIRKFNKHCIGQTSVSELASQLQALSLLISANSSDRSLDANEISSHGPLALGQECILPEERMEEALAGYNALKKQQTSNSDSISLAIAYYAYALRRPAECLSALEEVKSLPDTQSRVSTSDAPTTNSLSLRVPSVGGSVSSTLIASNASAVSCASVAEISDGSTWSVVESARSICLRGMCHETMSPNEPQKAFDTYMTALPLIASIIADIPPYVPTQPTGVPTNGVGTTDASSFGRYRELWRWVERLLRRAIIIGSRLCDIRQEEMGKGTLWRMLDSYHSCSAHWPPTFRSEHRSTIAVLHLRAFVLRVNPHPATSSPPVTRENGGKPNRWISAARSVVQEYRAILSVSTQFPKAGQRNVKVEDLADLCVAIWEADGAVGEYAGWVIDVLWWATRLTFNSCKVYRHMTRLLYVSGDSALAKRTLRLYVQVVSKARETKVAAAQGGSVPEDDDIDADRSWVETLVQGARMLCRLALAQSDGGLARDDAAEAGVLIEKAKTRLNKDNRQLVGSVELAEGIWQSVMAYAEQEPRTRPTRFADSLALLKTAAETYPTPSVHYHLALAYARPGLLLDIQEAISHARLAVEAEPGEIRYWHLLGLLLTASGDWRAAQGVLEVGAGVGEVDLADDATVTPGTTQANGFDGVQVHDYASRPPSAGADGAANGHAVNGEADTSSLEPSASSEPVTLLDSTALAIPPSASLLRPIPDRPPPSRHEAFEQALQLRMTQLTLAEYVEGPEGAGDRWVEVFHWFSERREIGIEDRRLSIDSRRDLAPLSPLSEAASTEKPRHSTSDGQRTMPRIFSPVNAVVDDIPPPPTPIPIKITPASPAIISSPGGHTDEESPTEKRSSSLDDPHRDLSKGKKVKEVLKDRVHKGQAGITRISKKIGHNVGRHGSLNIKRSNSTPDLHAVLSHSPYQASSIHLRQHLSIHASHQDLSSLDATPPPPPPAPPLSSQFPAPTRRSQGARAAQDQRMLSNLWLMSAAMFRRLGKIEQARAAVQEAEVKDENNPAVWVQLGLYHMALNHEPRAMEAFQKALFISADDVAATIHLCRLYLSPSSSKRTDGKQSDADRDNIDLAVGLLSDLTRGRGWDVPEAWYFLAKHHGLQGRKGRERECLSFALTLSETRTLRDIGQAVGWCL</sequence>
<evidence type="ECO:0000256" key="4">
    <source>
        <dbReference type="SAM" id="MobiDB-lite"/>
    </source>
</evidence>
<dbReference type="InterPro" id="IPR011990">
    <property type="entry name" value="TPR-like_helical_dom_sf"/>
</dbReference>
<gene>
    <name evidence="5" type="ORF">WOLCODRAFT_139578</name>
</gene>
<evidence type="ECO:0000256" key="3">
    <source>
        <dbReference type="PROSITE-ProRule" id="PRU00339"/>
    </source>
</evidence>
<dbReference type="OMA" id="KQPPEQD"/>
<dbReference type="EMBL" id="KB467832">
    <property type="protein sequence ID" value="PCH34790.1"/>
    <property type="molecule type" value="Genomic_DNA"/>
</dbReference>
<dbReference type="STRING" id="742152.A0A2H3IXS0"/>
<feature type="compositionally biased region" description="Polar residues" evidence="4">
    <location>
        <begin position="711"/>
        <end position="723"/>
    </location>
</feature>
<dbReference type="PANTHER" id="PTHR23083:SF464">
    <property type="entry name" value="TETRATRICOPEPTIDE REPEAT DOMAIN 7, ISOFORM A"/>
    <property type="match status" value="1"/>
</dbReference>
<accession>A0A2H3IXS0</accession>
<evidence type="ECO:0000313" key="6">
    <source>
        <dbReference type="Proteomes" id="UP000218811"/>
    </source>
</evidence>